<accession>A0A7W4WE17</accession>
<dbReference type="InterPro" id="IPR000620">
    <property type="entry name" value="EamA_dom"/>
</dbReference>
<feature type="transmembrane region" description="Helical" evidence="1">
    <location>
        <begin position="181"/>
        <end position="199"/>
    </location>
</feature>
<feature type="transmembrane region" description="Helical" evidence="1">
    <location>
        <begin position="96"/>
        <end position="114"/>
    </location>
</feature>
<evidence type="ECO:0000259" key="2">
    <source>
        <dbReference type="Pfam" id="PF00892"/>
    </source>
</evidence>
<feature type="transmembrane region" description="Helical" evidence="1">
    <location>
        <begin position="150"/>
        <end position="169"/>
    </location>
</feature>
<dbReference type="AlphaFoldDB" id="A0A7W4WE17"/>
<feature type="transmembrane region" description="Helical" evidence="1">
    <location>
        <begin position="37"/>
        <end position="57"/>
    </location>
</feature>
<keyword evidence="4" id="KW-1185">Reference proteome</keyword>
<protein>
    <submittedName>
        <fullName evidence="3">Drug/metabolite transporter (DMT)-like permease</fullName>
    </submittedName>
</protein>
<feature type="transmembrane region" description="Helical" evidence="1">
    <location>
        <begin position="241"/>
        <end position="260"/>
    </location>
</feature>
<sequence>MTRGKATAIGGISILLWGTLALLTQLTDNRIPPFQMLAMTFGIAWLLMLMKALLLGPSPLQMLRQPPRAWLLGVGGLFGYHACYFAAMSLAPAVEVSLLAYLWPLLIVIFSALLPGQKLLAMHIAGALMALAGCWLLLDRDEGGFEWRYWSGYALAIGCALIWSTYSVASRLLARVPSDAVGGFCAATAALGFACHLLWETWVWPRGSTQWLGIVGLGLGPVGVAFFTWDYGIKRGDLRLLGVLAYGAPLVSTLLLVLAGYAESSWVLAISSLLIVGGALLAAVGPGLRRPSRFVDATSGPHRSAVGDQ</sequence>
<dbReference type="EMBL" id="JACHWZ010000017">
    <property type="protein sequence ID" value="MBB3062525.1"/>
    <property type="molecule type" value="Genomic_DNA"/>
</dbReference>
<dbReference type="Proteomes" id="UP000535937">
    <property type="component" value="Unassembled WGS sequence"/>
</dbReference>
<keyword evidence="1" id="KW-1133">Transmembrane helix</keyword>
<dbReference type="Pfam" id="PF00892">
    <property type="entry name" value="EamA"/>
    <property type="match status" value="2"/>
</dbReference>
<comment type="caution">
    <text evidence="3">The sequence shown here is derived from an EMBL/GenBank/DDBJ whole genome shotgun (WGS) entry which is preliminary data.</text>
</comment>
<feature type="domain" description="EamA" evidence="2">
    <location>
        <begin position="12"/>
        <end position="138"/>
    </location>
</feature>
<organism evidence="3 4">
    <name type="scientific">Microbulbifer rhizosphaerae</name>
    <dbReference type="NCBI Taxonomy" id="1562603"/>
    <lineage>
        <taxon>Bacteria</taxon>
        <taxon>Pseudomonadati</taxon>
        <taxon>Pseudomonadota</taxon>
        <taxon>Gammaproteobacteria</taxon>
        <taxon>Cellvibrionales</taxon>
        <taxon>Microbulbiferaceae</taxon>
        <taxon>Microbulbifer</taxon>
    </lineage>
</organism>
<evidence type="ECO:0000256" key="1">
    <source>
        <dbReference type="SAM" id="Phobius"/>
    </source>
</evidence>
<dbReference type="GO" id="GO:0016020">
    <property type="term" value="C:membrane"/>
    <property type="evidence" value="ECO:0007669"/>
    <property type="project" value="InterPro"/>
</dbReference>
<feature type="domain" description="EamA" evidence="2">
    <location>
        <begin position="151"/>
        <end position="282"/>
    </location>
</feature>
<feature type="transmembrane region" description="Helical" evidence="1">
    <location>
        <begin position="211"/>
        <end position="229"/>
    </location>
</feature>
<feature type="transmembrane region" description="Helical" evidence="1">
    <location>
        <begin position="119"/>
        <end position="138"/>
    </location>
</feature>
<feature type="transmembrane region" description="Helical" evidence="1">
    <location>
        <begin position="69"/>
        <end position="90"/>
    </location>
</feature>
<evidence type="ECO:0000313" key="3">
    <source>
        <dbReference type="EMBL" id="MBB3062525.1"/>
    </source>
</evidence>
<dbReference type="PANTHER" id="PTHR22911">
    <property type="entry name" value="ACYL-MALONYL CONDENSING ENZYME-RELATED"/>
    <property type="match status" value="1"/>
</dbReference>
<keyword evidence="1" id="KW-0812">Transmembrane</keyword>
<evidence type="ECO:0000313" key="4">
    <source>
        <dbReference type="Proteomes" id="UP000535937"/>
    </source>
</evidence>
<dbReference type="InterPro" id="IPR037185">
    <property type="entry name" value="EmrE-like"/>
</dbReference>
<keyword evidence="1" id="KW-0472">Membrane</keyword>
<dbReference type="SUPFAM" id="SSF103481">
    <property type="entry name" value="Multidrug resistance efflux transporter EmrE"/>
    <property type="match status" value="2"/>
</dbReference>
<dbReference type="RefSeq" id="WP_183461890.1">
    <property type="nucleotide sequence ID" value="NZ_JACHWZ010000017.1"/>
</dbReference>
<reference evidence="3 4" key="1">
    <citation type="submission" date="2020-08" db="EMBL/GenBank/DDBJ databases">
        <title>Genomic Encyclopedia of Type Strains, Phase III (KMG-III): the genomes of soil and plant-associated and newly described type strains.</title>
        <authorList>
            <person name="Whitman W."/>
        </authorList>
    </citation>
    <scope>NUCLEOTIDE SEQUENCE [LARGE SCALE GENOMIC DNA]</scope>
    <source>
        <strain evidence="3 4">CECT 8799</strain>
    </source>
</reference>
<feature type="transmembrane region" description="Helical" evidence="1">
    <location>
        <begin position="266"/>
        <end position="284"/>
    </location>
</feature>
<proteinExistence type="predicted"/>
<gene>
    <name evidence="3" type="ORF">FHS09_003374</name>
</gene>
<name>A0A7W4WE17_9GAMM</name>
<dbReference type="PANTHER" id="PTHR22911:SF76">
    <property type="entry name" value="EAMA DOMAIN-CONTAINING PROTEIN"/>
    <property type="match status" value="1"/>
</dbReference>